<organism evidence="1 2">
    <name type="scientific">Desulfobulbus oralis</name>
    <dbReference type="NCBI Taxonomy" id="1986146"/>
    <lineage>
        <taxon>Bacteria</taxon>
        <taxon>Pseudomonadati</taxon>
        <taxon>Thermodesulfobacteriota</taxon>
        <taxon>Desulfobulbia</taxon>
        <taxon>Desulfobulbales</taxon>
        <taxon>Desulfobulbaceae</taxon>
        <taxon>Desulfobulbus</taxon>
    </lineage>
</organism>
<protein>
    <recommendedName>
        <fullName evidence="3">Haloacid dehalogenase-like hydrolase</fullName>
    </recommendedName>
</protein>
<dbReference type="OrthoDB" id="9799365at2"/>
<gene>
    <name evidence="1" type="ORF">CAY53_08105</name>
</gene>
<keyword evidence="2" id="KW-1185">Reference proteome</keyword>
<sequence>MTELTQAHQGNWLPGNYARIQAALAALPPPAERGLALAAVFDFDNTCVFRDIGQALFRVQMLELRYRICPDTLAALIPEDGAVLAGRPWPLLREALLSCYRGLWPLIQAGRYAEAKAAPAYGPFVALLAWLVSNARKAPHLGPRYVLSLLAKLQAGHRLDELRAFGLQVLRQLVAEPLATLSLEACLPEPLGHISVTLPTGLRPFAEMRDLMGFLQTHGLQCHVVSASSEWLVQTVAPVLGFPLRAEGIFGVRTAIDANGMLLPENATDYPLTFRDGKNVVIDRFIRARPWLVAGDADTDYDMLTRPEPAIRLLINRRQSGLIASLYPRPDILLQGIDQSAGCFRPSSETVD</sequence>
<evidence type="ECO:0000313" key="2">
    <source>
        <dbReference type="Proteomes" id="UP000239867"/>
    </source>
</evidence>
<dbReference type="InterPro" id="IPR023214">
    <property type="entry name" value="HAD_sf"/>
</dbReference>
<accession>A0A2L1GP34</accession>
<dbReference type="InterPro" id="IPR036412">
    <property type="entry name" value="HAD-like_sf"/>
</dbReference>
<name>A0A2L1GP34_9BACT</name>
<dbReference type="EMBL" id="CP021255">
    <property type="protein sequence ID" value="AVD71432.1"/>
    <property type="molecule type" value="Genomic_DNA"/>
</dbReference>
<dbReference type="InterPro" id="IPR050582">
    <property type="entry name" value="HAD-like_SerB"/>
</dbReference>
<dbReference type="Proteomes" id="UP000239867">
    <property type="component" value="Chromosome"/>
</dbReference>
<dbReference type="PANTHER" id="PTHR43344">
    <property type="entry name" value="PHOSPHOSERINE PHOSPHATASE"/>
    <property type="match status" value="1"/>
</dbReference>
<dbReference type="KEGG" id="deo:CAY53_08105"/>
<proteinExistence type="predicted"/>
<dbReference type="Gene3D" id="3.40.50.1000">
    <property type="entry name" value="HAD superfamily/HAD-like"/>
    <property type="match status" value="2"/>
</dbReference>
<reference evidence="1 2" key="1">
    <citation type="journal article" date="2018" name="MBio">
        <title>Insights into the evolution of host association through the isolation and characterization of a novel human periodontal pathobiont, Desulfobulbus oralis.</title>
        <authorList>
            <person name="Cross K.L."/>
            <person name="Chirania P."/>
            <person name="Xiong W."/>
            <person name="Beall C.J."/>
            <person name="Elkins J.G."/>
            <person name="Giannone R.J."/>
            <person name="Griffen A.L."/>
            <person name="Guss A.M."/>
            <person name="Hettich R.L."/>
            <person name="Joshi S.S."/>
            <person name="Mokrzan E.M."/>
            <person name="Martin R.K."/>
            <person name="Zhulin I.B."/>
            <person name="Leys E.J."/>
            <person name="Podar M."/>
        </authorList>
    </citation>
    <scope>NUCLEOTIDE SEQUENCE [LARGE SCALE GENOMIC DNA]</scope>
    <source>
        <strain evidence="1 2">ORNL</strain>
    </source>
</reference>
<dbReference type="AlphaFoldDB" id="A0A2L1GP34"/>
<evidence type="ECO:0008006" key="3">
    <source>
        <dbReference type="Google" id="ProtNLM"/>
    </source>
</evidence>
<dbReference type="SUPFAM" id="SSF56784">
    <property type="entry name" value="HAD-like"/>
    <property type="match status" value="1"/>
</dbReference>
<evidence type="ECO:0000313" key="1">
    <source>
        <dbReference type="EMBL" id="AVD71432.1"/>
    </source>
</evidence>
<dbReference type="RefSeq" id="WP_104936693.1">
    <property type="nucleotide sequence ID" value="NZ_CP021255.1"/>
</dbReference>